<evidence type="ECO:0000313" key="4">
    <source>
        <dbReference type="Proteomes" id="UP000318538"/>
    </source>
</evidence>
<dbReference type="PROSITE" id="PS51257">
    <property type="entry name" value="PROKAR_LIPOPROTEIN"/>
    <property type="match status" value="1"/>
</dbReference>
<dbReference type="KEGG" id="rlc:K227x_01320"/>
<feature type="signal peptide" evidence="2">
    <location>
        <begin position="1"/>
        <end position="21"/>
    </location>
</feature>
<keyword evidence="2" id="KW-0732">Signal</keyword>
<keyword evidence="4" id="KW-1185">Reference proteome</keyword>
<evidence type="ECO:0000256" key="1">
    <source>
        <dbReference type="SAM" id="MobiDB-lite"/>
    </source>
</evidence>
<evidence type="ECO:0000256" key="2">
    <source>
        <dbReference type="SAM" id="SignalP"/>
    </source>
</evidence>
<feature type="region of interest" description="Disordered" evidence="1">
    <location>
        <begin position="179"/>
        <end position="206"/>
    </location>
</feature>
<dbReference type="EMBL" id="CP036525">
    <property type="protein sequence ID" value="QDT01764.1"/>
    <property type="molecule type" value="Genomic_DNA"/>
</dbReference>
<feature type="compositionally biased region" description="Polar residues" evidence="1">
    <location>
        <begin position="197"/>
        <end position="206"/>
    </location>
</feature>
<reference evidence="3 4" key="1">
    <citation type="submission" date="2019-02" db="EMBL/GenBank/DDBJ databases">
        <title>Deep-cultivation of Planctomycetes and their phenomic and genomic characterization uncovers novel biology.</title>
        <authorList>
            <person name="Wiegand S."/>
            <person name="Jogler M."/>
            <person name="Boedeker C."/>
            <person name="Pinto D."/>
            <person name="Vollmers J."/>
            <person name="Rivas-Marin E."/>
            <person name="Kohn T."/>
            <person name="Peeters S.H."/>
            <person name="Heuer A."/>
            <person name="Rast P."/>
            <person name="Oberbeckmann S."/>
            <person name="Bunk B."/>
            <person name="Jeske O."/>
            <person name="Meyerdierks A."/>
            <person name="Storesund J.E."/>
            <person name="Kallscheuer N."/>
            <person name="Luecker S."/>
            <person name="Lage O.M."/>
            <person name="Pohl T."/>
            <person name="Merkel B.J."/>
            <person name="Hornburger P."/>
            <person name="Mueller R.-W."/>
            <person name="Bruemmer F."/>
            <person name="Labrenz M."/>
            <person name="Spormann A.M."/>
            <person name="Op den Camp H."/>
            <person name="Overmann J."/>
            <person name="Amann R."/>
            <person name="Jetten M.S.M."/>
            <person name="Mascher T."/>
            <person name="Medema M.H."/>
            <person name="Devos D.P."/>
            <person name="Kaster A.-K."/>
            <person name="Ovreas L."/>
            <person name="Rohde M."/>
            <person name="Galperin M.Y."/>
            <person name="Jogler C."/>
        </authorList>
    </citation>
    <scope>NUCLEOTIDE SEQUENCE [LARGE SCALE GENOMIC DNA]</scope>
    <source>
        <strain evidence="3 4">K22_7</strain>
    </source>
</reference>
<accession>A0A517N3Q2</accession>
<evidence type="ECO:0008006" key="5">
    <source>
        <dbReference type="Google" id="ProtNLM"/>
    </source>
</evidence>
<dbReference type="Proteomes" id="UP000318538">
    <property type="component" value="Chromosome"/>
</dbReference>
<protein>
    <recommendedName>
        <fullName evidence="5">Lipocalin-like domain-containing protein</fullName>
    </recommendedName>
</protein>
<gene>
    <name evidence="3" type="ORF">K227x_01320</name>
</gene>
<feature type="chain" id="PRO_5021835215" description="Lipocalin-like domain-containing protein" evidence="2">
    <location>
        <begin position="22"/>
        <end position="206"/>
    </location>
</feature>
<sequence length="206" mass="22068" precursor="true">MKSLCCCLLAAISSMIASCFAADWPPTTLAGAWIVDSTSVDGDPDVERGNLALLLIGEHLILAESFPDNAMPPYADALRLSDGKRNEDRYTAMLHLPAIGPSCFSVGHDKSQAVITFTMNAINGNDRLTVALKGVNLEAKRLGHAAARSRIQTLLREPELDCDKDTRTMLIKYVASQSKPSTDEPCDATEPGLCGFTNGNSTSPAR</sequence>
<proteinExistence type="predicted"/>
<organism evidence="3 4">
    <name type="scientific">Rubripirellula lacrimiformis</name>
    <dbReference type="NCBI Taxonomy" id="1930273"/>
    <lineage>
        <taxon>Bacteria</taxon>
        <taxon>Pseudomonadati</taxon>
        <taxon>Planctomycetota</taxon>
        <taxon>Planctomycetia</taxon>
        <taxon>Pirellulales</taxon>
        <taxon>Pirellulaceae</taxon>
        <taxon>Rubripirellula</taxon>
    </lineage>
</organism>
<name>A0A517N3Q2_9BACT</name>
<dbReference type="AlphaFoldDB" id="A0A517N3Q2"/>
<evidence type="ECO:0000313" key="3">
    <source>
        <dbReference type="EMBL" id="QDT01764.1"/>
    </source>
</evidence>